<keyword evidence="2" id="KW-0805">Transcription regulation</keyword>
<sequence>MATIKDVAKEAGVSVSTVSRVINNSGYVSNKTRLNVNQAMLKLNFSPSEVARGLVNGATKTVGLLIPDVANPFYAEIARGIEDSAIQNGFATILCNYDWKLDREKMYLAKLQQMRVDGIVIAGSRSKFDSLLDLIGDVPSVVIDRRDNPVGGAVWMNNEVGGEVATQHLFEIGCKKLIHLSGPRLSPSAFGRKKGFIRTIEKAKSEGMDVTGEVLQGDFRYKGGFDLATKLLKSDNKPDGIFAANDIMAIGVIQAAQTLGISVPEELAIIGYDNIDMGEYTFPKLSTIDQPAYLMGNTSWQMLMDMMSSDKRNHIELEFVPKLIVRQSTMR</sequence>
<dbReference type="InterPro" id="IPR028082">
    <property type="entry name" value="Peripla_BP_I"/>
</dbReference>
<keyword evidence="7" id="KW-1185">Reference proteome</keyword>
<evidence type="ECO:0000256" key="2">
    <source>
        <dbReference type="ARBA" id="ARBA00023015"/>
    </source>
</evidence>
<evidence type="ECO:0000259" key="5">
    <source>
        <dbReference type="PROSITE" id="PS50932"/>
    </source>
</evidence>
<dbReference type="InterPro" id="IPR000843">
    <property type="entry name" value="HTH_LacI"/>
</dbReference>
<comment type="caution">
    <text evidence="6">The sequence shown here is derived from an EMBL/GenBank/DDBJ whole genome shotgun (WGS) entry which is preliminary data.</text>
</comment>
<dbReference type="EMBL" id="JAAIWK010000011">
    <property type="protein sequence ID" value="NEY19994.1"/>
    <property type="molecule type" value="Genomic_DNA"/>
</dbReference>
<protein>
    <submittedName>
        <fullName evidence="6">LacI family transcriptional regulator</fullName>
    </submittedName>
</protein>
<proteinExistence type="predicted"/>
<dbReference type="PANTHER" id="PTHR30146:SF95">
    <property type="entry name" value="RIBOSE OPERON REPRESSOR"/>
    <property type="match status" value="1"/>
</dbReference>
<organism evidence="6 7">
    <name type="scientific">Heyndrickxia ginsengihumi</name>
    <dbReference type="NCBI Taxonomy" id="363870"/>
    <lineage>
        <taxon>Bacteria</taxon>
        <taxon>Bacillati</taxon>
        <taxon>Bacillota</taxon>
        <taxon>Bacilli</taxon>
        <taxon>Bacillales</taxon>
        <taxon>Bacillaceae</taxon>
        <taxon>Heyndrickxia</taxon>
    </lineage>
</organism>
<evidence type="ECO:0000313" key="7">
    <source>
        <dbReference type="Proteomes" id="UP000476934"/>
    </source>
</evidence>
<evidence type="ECO:0000313" key="6">
    <source>
        <dbReference type="EMBL" id="NEY19994.1"/>
    </source>
</evidence>
<dbReference type="PRINTS" id="PR00036">
    <property type="entry name" value="HTHLACI"/>
</dbReference>
<dbReference type="AlphaFoldDB" id="A0A6M0P5J3"/>
<reference evidence="6 7" key="1">
    <citation type="submission" date="2020-03" db="EMBL/GenBank/DDBJ databases">
        <title>Bacillus aquiflavi sp. nov., isolated from yellow water of strong flavor Chinese baijiu in Yibin region of China.</title>
        <authorList>
            <person name="Xie J."/>
        </authorList>
    </citation>
    <scope>NUCLEOTIDE SEQUENCE [LARGE SCALE GENOMIC DNA]</scope>
    <source>
        <strain evidence="6 7">Gsoil 114</strain>
    </source>
</reference>
<dbReference type="Gene3D" id="1.10.260.40">
    <property type="entry name" value="lambda repressor-like DNA-binding domains"/>
    <property type="match status" value="1"/>
</dbReference>
<dbReference type="SUPFAM" id="SSF53822">
    <property type="entry name" value="Periplasmic binding protein-like I"/>
    <property type="match status" value="1"/>
</dbReference>
<dbReference type="Pfam" id="PF00356">
    <property type="entry name" value="LacI"/>
    <property type="match status" value="1"/>
</dbReference>
<keyword evidence="4" id="KW-0804">Transcription</keyword>
<dbReference type="Pfam" id="PF13377">
    <property type="entry name" value="Peripla_BP_3"/>
    <property type="match status" value="1"/>
</dbReference>
<gene>
    <name evidence="6" type="ORF">G4D61_08440</name>
</gene>
<dbReference type="PROSITE" id="PS50932">
    <property type="entry name" value="HTH_LACI_2"/>
    <property type="match status" value="1"/>
</dbReference>
<dbReference type="SMART" id="SM00354">
    <property type="entry name" value="HTH_LACI"/>
    <property type="match status" value="1"/>
</dbReference>
<dbReference type="PANTHER" id="PTHR30146">
    <property type="entry name" value="LACI-RELATED TRANSCRIPTIONAL REPRESSOR"/>
    <property type="match status" value="1"/>
</dbReference>
<accession>A0A6M0P5J3</accession>
<dbReference type="SUPFAM" id="SSF47413">
    <property type="entry name" value="lambda repressor-like DNA-binding domains"/>
    <property type="match status" value="1"/>
</dbReference>
<dbReference type="RefSeq" id="WP_163173705.1">
    <property type="nucleotide sequence ID" value="NZ_JAAIWK010000011.1"/>
</dbReference>
<dbReference type="Gene3D" id="3.40.50.2300">
    <property type="match status" value="2"/>
</dbReference>
<dbReference type="CDD" id="cd01392">
    <property type="entry name" value="HTH_LacI"/>
    <property type="match status" value="1"/>
</dbReference>
<dbReference type="Proteomes" id="UP000476934">
    <property type="component" value="Unassembled WGS sequence"/>
</dbReference>
<keyword evidence="1" id="KW-0678">Repressor</keyword>
<dbReference type="InterPro" id="IPR046335">
    <property type="entry name" value="LacI/GalR-like_sensor"/>
</dbReference>
<keyword evidence="3" id="KW-0238">DNA-binding</keyword>
<dbReference type="CDD" id="cd06267">
    <property type="entry name" value="PBP1_LacI_sugar_binding-like"/>
    <property type="match status" value="1"/>
</dbReference>
<evidence type="ECO:0000256" key="1">
    <source>
        <dbReference type="ARBA" id="ARBA00022491"/>
    </source>
</evidence>
<dbReference type="GO" id="GO:0003700">
    <property type="term" value="F:DNA-binding transcription factor activity"/>
    <property type="evidence" value="ECO:0007669"/>
    <property type="project" value="TreeGrafter"/>
</dbReference>
<dbReference type="PROSITE" id="PS00356">
    <property type="entry name" value="HTH_LACI_1"/>
    <property type="match status" value="1"/>
</dbReference>
<evidence type="ECO:0000256" key="3">
    <source>
        <dbReference type="ARBA" id="ARBA00023125"/>
    </source>
</evidence>
<name>A0A6M0P5J3_9BACI</name>
<evidence type="ECO:0000256" key="4">
    <source>
        <dbReference type="ARBA" id="ARBA00023163"/>
    </source>
</evidence>
<feature type="domain" description="HTH lacI-type" evidence="5">
    <location>
        <begin position="2"/>
        <end position="56"/>
    </location>
</feature>
<dbReference type="GO" id="GO:0000976">
    <property type="term" value="F:transcription cis-regulatory region binding"/>
    <property type="evidence" value="ECO:0007669"/>
    <property type="project" value="TreeGrafter"/>
</dbReference>
<dbReference type="InterPro" id="IPR010982">
    <property type="entry name" value="Lambda_DNA-bd_dom_sf"/>
</dbReference>